<protein>
    <recommendedName>
        <fullName evidence="4">Glycosyl transferase family 1 domain-containing protein</fullName>
    </recommendedName>
</protein>
<dbReference type="EMBL" id="BARU01034832">
    <property type="protein sequence ID" value="GAH68144.1"/>
    <property type="molecule type" value="Genomic_DNA"/>
</dbReference>
<proteinExistence type="predicted"/>
<gene>
    <name evidence="3" type="ORF">S03H2_54621</name>
</gene>
<dbReference type="InterPro" id="IPR028098">
    <property type="entry name" value="Glyco_trans_4-like_N"/>
</dbReference>
<evidence type="ECO:0000259" key="2">
    <source>
        <dbReference type="Pfam" id="PF13439"/>
    </source>
</evidence>
<organism evidence="3">
    <name type="scientific">marine sediment metagenome</name>
    <dbReference type="NCBI Taxonomy" id="412755"/>
    <lineage>
        <taxon>unclassified sequences</taxon>
        <taxon>metagenomes</taxon>
        <taxon>ecological metagenomes</taxon>
    </lineage>
</organism>
<dbReference type="GO" id="GO:0016757">
    <property type="term" value="F:glycosyltransferase activity"/>
    <property type="evidence" value="ECO:0007669"/>
    <property type="project" value="InterPro"/>
</dbReference>
<dbReference type="InterPro" id="IPR050194">
    <property type="entry name" value="Glycosyltransferase_grp1"/>
</dbReference>
<dbReference type="Pfam" id="PF13439">
    <property type="entry name" value="Glyco_transf_4"/>
    <property type="match status" value="1"/>
</dbReference>
<evidence type="ECO:0008006" key="4">
    <source>
        <dbReference type="Google" id="ProtNLM"/>
    </source>
</evidence>
<name>X1IPU8_9ZZZZ</name>
<dbReference type="PANTHER" id="PTHR45947">
    <property type="entry name" value="SULFOQUINOVOSYL TRANSFERASE SQD2"/>
    <property type="match status" value="1"/>
</dbReference>
<dbReference type="SUPFAM" id="SSF53756">
    <property type="entry name" value="UDP-Glycosyltransferase/glycogen phosphorylase"/>
    <property type="match status" value="1"/>
</dbReference>
<feature type="non-terminal residue" evidence="3">
    <location>
        <position position="256"/>
    </location>
</feature>
<evidence type="ECO:0000259" key="1">
    <source>
        <dbReference type="Pfam" id="PF00534"/>
    </source>
</evidence>
<dbReference type="CDD" id="cd03801">
    <property type="entry name" value="GT4_PimA-like"/>
    <property type="match status" value="1"/>
</dbReference>
<feature type="domain" description="Glycosyltransferase subfamily 4-like N-terminal" evidence="2">
    <location>
        <begin position="1"/>
        <end position="96"/>
    </location>
</feature>
<dbReference type="AlphaFoldDB" id="X1IPU8"/>
<feature type="non-terminal residue" evidence="3">
    <location>
        <position position="1"/>
    </location>
</feature>
<sequence length="256" mass="29286">RFDVVHLHNFRSYQNVVVHHYAKKYGIPYVLQAHGSVLRIIEKQKLKKIYDIFWGYKILKDASKLIAVSNIEVEQYKQLGVDKNKIEVISNGIDIESFKNLPERNQFKRKYRVREKYMILFLGRVHKIKGIDFLIKSFSKLIKEINDAVLVIAGQDDGYKKEAKVLAKNLGLQDKVKFTGRIDGKDKLSAYIDANVLVYPSIFEIFGLVPFEAIMCGTPVIVTDNCGCGQLIEEAKAGYLVHYSDVEGLKDKILEA</sequence>
<feature type="domain" description="Glycosyl transferase family 1" evidence="1">
    <location>
        <begin position="106"/>
        <end position="255"/>
    </location>
</feature>
<reference evidence="3" key="1">
    <citation type="journal article" date="2014" name="Front. Microbiol.">
        <title>High frequency of phylogenetically diverse reductive dehalogenase-homologous genes in deep subseafloor sedimentary metagenomes.</title>
        <authorList>
            <person name="Kawai M."/>
            <person name="Futagami T."/>
            <person name="Toyoda A."/>
            <person name="Takaki Y."/>
            <person name="Nishi S."/>
            <person name="Hori S."/>
            <person name="Arai W."/>
            <person name="Tsubouchi T."/>
            <person name="Morono Y."/>
            <person name="Uchiyama I."/>
            <person name="Ito T."/>
            <person name="Fujiyama A."/>
            <person name="Inagaki F."/>
            <person name="Takami H."/>
        </authorList>
    </citation>
    <scope>NUCLEOTIDE SEQUENCE</scope>
    <source>
        <strain evidence="3">Expedition CK06-06</strain>
    </source>
</reference>
<evidence type="ECO:0000313" key="3">
    <source>
        <dbReference type="EMBL" id="GAH68144.1"/>
    </source>
</evidence>
<dbReference type="Gene3D" id="3.40.50.2000">
    <property type="entry name" value="Glycogen Phosphorylase B"/>
    <property type="match status" value="2"/>
</dbReference>
<comment type="caution">
    <text evidence="3">The sequence shown here is derived from an EMBL/GenBank/DDBJ whole genome shotgun (WGS) entry which is preliminary data.</text>
</comment>
<dbReference type="InterPro" id="IPR001296">
    <property type="entry name" value="Glyco_trans_1"/>
</dbReference>
<dbReference type="Pfam" id="PF00534">
    <property type="entry name" value="Glycos_transf_1"/>
    <property type="match status" value="1"/>
</dbReference>
<dbReference type="PANTHER" id="PTHR45947:SF3">
    <property type="entry name" value="SULFOQUINOVOSYL TRANSFERASE SQD2"/>
    <property type="match status" value="1"/>
</dbReference>
<accession>X1IPU8</accession>